<protein>
    <submittedName>
        <fullName evidence="1">Uncharacterized protein</fullName>
    </submittedName>
</protein>
<keyword evidence="2" id="KW-1185">Reference proteome</keyword>
<dbReference type="AlphaFoldDB" id="A0A6A0AJY7"/>
<feature type="non-terminal residue" evidence="1">
    <location>
        <position position="60"/>
    </location>
</feature>
<comment type="caution">
    <text evidence="1">The sequence shown here is derived from an EMBL/GenBank/DDBJ whole genome shotgun (WGS) entry which is preliminary data.</text>
</comment>
<reference evidence="1 2" key="1">
    <citation type="submission" date="2020-02" db="EMBL/GenBank/DDBJ databases">
        <title>Draft genome sequence of Haematococcus lacustris strain NIES-144.</title>
        <authorList>
            <person name="Morimoto D."/>
            <person name="Nakagawa S."/>
            <person name="Yoshida T."/>
            <person name="Sawayama S."/>
        </authorList>
    </citation>
    <scope>NUCLEOTIDE SEQUENCE [LARGE SCALE GENOMIC DNA]</scope>
    <source>
        <strain evidence="1 2">NIES-144</strain>
    </source>
</reference>
<dbReference type="Proteomes" id="UP000485058">
    <property type="component" value="Unassembled WGS sequence"/>
</dbReference>
<accession>A0A6A0AJY7</accession>
<evidence type="ECO:0000313" key="1">
    <source>
        <dbReference type="EMBL" id="GFH33259.1"/>
    </source>
</evidence>
<evidence type="ECO:0000313" key="2">
    <source>
        <dbReference type="Proteomes" id="UP000485058"/>
    </source>
</evidence>
<gene>
    <name evidence="1" type="ORF">HaLaN_32603</name>
</gene>
<proteinExistence type="predicted"/>
<sequence length="60" mass="6105">PPLRCDPAAARAACGCGCVGCGLGAVHSRADPAGAERIHCHHLAWHPVRSPAAVGPLHHL</sequence>
<feature type="non-terminal residue" evidence="1">
    <location>
        <position position="1"/>
    </location>
</feature>
<name>A0A6A0AJY7_HAELA</name>
<dbReference type="EMBL" id="BLLF01008118">
    <property type="protein sequence ID" value="GFH33259.1"/>
    <property type="molecule type" value="Genomic_DNA"/>
</dbReference>
<organism evidence="1 2">
    <name type="scientific">Haematococcus lacustris</name>
    <name type="common">Green alga</name>
    <name type="synonym">Haematococcus pluvialis</name>
    <dbReference type="NCBI Taxonomy" id="44745"/>
    <lineage>
        <taxon>Eukaryota</taxon>
        <taxon>Viridiplantae</taxon>
        <taxon>Chlorophyta</taxon>
        <taxon>core chlorophytes</taxon>
        <taxon>Chlorophyceae</taxon>
        <taxon>CS clade</taxon>
        <taxon>Chlamydomonadales</taxon>
        <taxon>Haematococcaceae</taxon>
        <taxon>Haematococcus</taxon>
    </lineage>
</organism>